<feature type="compositionally biased region" description="Pro residues" evidence="4">
    <location>
        <begin position="107"/>
        <end position="120"/>
    </location>
</feature>
<dbReference type="EMBL" id="SOYY01000002">
    <property type="protein sequence ID" value="KAA0724154.1"/>
    <property type="molecule type" value="Genomic_DNA"/>
</dbReference>
<dbReference type="Proteomes" id="UP000324632">
    <property type="component" value="Chromosome 2"/>
</dbReference>
<dbReference type="InterPro" id="IPR036291">
    <property type="entry name" value="NAD(P)-bd_dom_sf"/>
</dbReference>
<dbReference type="PANTHER" id="PTHR24320:SF282">
    <property type="entry name" value="WW DOMAIN-CONTAINING OXIDOREDUCTASE"/>
    <property type="match status" value="1"/>
</dbReference>
<feature type="region of interest" description="Disordered" evidence="4">
    <location>
        <begin position="83"/>
        <end position="120"/>
    </location>
</feature>
<evidence type="ECO:0000313" key="5">
    <source>
        <dbReference type="EMBL" id="KAA0724154.1"/>
    </source>
</evidence>
<dbReference type="GO" id="GO:0016491">
    <property type="term" value="F:oxidoreductase activity"/>
    <property type="evidence" value="ECO:0007669"/>
    <property type="project" value="UniProtKB-KW"/>
</dbReference>
<name>A0A5A9PPD2_9TELE</name>
<evidence type="ECO:0000256" key="2">
    <source>
        <dbReference type="ARBA" id="ARBA00022857"/>
    </source>
</evidence>
<protein>
    <submittedName>
        <fullName evidence="5">WW domain-containing oxidoreductase</fullName>
    </submittedName>
</protein>
<keyword evidence="2" id="KW-0521">NADP</keyword>
<evidence type="ECO:0000256" key="1">
    <source>
        <dbReference type="ARBA" id="ARBA00006484"/>
    </source>
</evidence>
<organism evidence="5 6">
    <name type="scientific">Triplophysa tibetana</name>
    <dbReference type="NCBI Taxonomy" id="1572043"/>
    <lineage>
        <taxon>Eukaryota</taxon>
        <taxon>Metazoa</taxon>
        <taxon>Chordata</taxon>
        <taxon>Craniata</taxon>
        <taxon>Vertebrata</taxon>
        <taxon>Euteleostomi</taxon>
        <taxon>Actinopterygii</taxon>
        <taxon>Neopterygii</taxon>
        <taxon>Teleostei</taxon>
        <taxon>Ostariophysi</taxon>
        <taxon>Cypriniformes</taxon>
        <taxon>Nemacheilidae</taxon>
        <taxon>Triplophysa</taxon>
    </lineage>
</organism>
<dbReference type="PANTHER" id="PTHR24320">
    <property type="entry name" value="RETINOL DEHYDROGENASE"/>
    <property type="match status" value="1"/>
</dbReference>
<comment type="similarity">
    <text evidence="1">Belongs to the short-chain dehydrogenases/reductases (SDR) family.</text>
</comment>
<feature type="compositionally biased region" description="Basic and acidic residues" evidence="4">
    <location>
        <begin position="372"/>
        <end position="381"/>
    </location>
</feature>
<comment type="caution">
    <text evidence="5">The sequence shown here is derived from an EMBL/GenBank/DDBJ whole genome shotgun (WGS) entry which is preliminary data.</text>
</comment>
<dbReference type="AlphaFoldDB" id="A0A5A9PPD2"/>
<dbReference type="SUPFAM" id="SSF51735">
    <property type="entry name" value="NAD(P)-binding Rossmann-fold domains"/>
    <property type="match status" value="1"/>
</dbReference>
<keyword evidence="3" id="KW-0560">Oxidoreductase</keyword>
<gene>
    <name evidence="5" type="ORF">E1301_Tti020092</name>
</gene>
<accession>A0A5A9PPD2</accession>
<evidence type="ECO:0000256" key="4">
    <source>
        <dbReference type="SAM" id="MobiDB-lite"/>
    </source>
</evidence>
<keyword evidence="6" id="KW-1185">Reference proteome</keyword>
<feature type="region of interest" description="Disordered" evidence="4">
    <location>
        <begin position="366"/>
        <end position="400"/>
    </location>
</feature>
<reference evidence="5 6" key="1">
    <citation type="journal article" date="2019" name="Mol. Ecol. Resour.">
        <title>Chromosome-level genome assembly of Triplophysa tibetana, a fish adapted to the harsh high-altitude environment of the Tibetan Plateau.</title>
        <authorList>
            <person name="Yang X."/>
            <person name="Liu H."/>
            <person name="Ma Z."/>
            <person name="Zou Y."/>
            <person name="Zou M."/>
            <person name="Mao Y."/>
            <person name="Li X."/>
            <person name="Wang H."/>
            <person name="Chen T."/>
            <person name="Wang W."/>
            <person name="Yang R."/>
        </authorList>
    </citation>
    <scope>NUCLEOTIDE SEQUENCE [LARGE SCALE GENOMIC DNA]</scope>
    <source>
        <strain evidence="5">TTIB1903HZAU</strain>
        <tissue evidence="5">Muscle</tissue>
    </source>
</reference>
<dbReference type="Gene3D" id="3.40.50.720">
    <property type="entry name" value="NAD(P)-binding Rossmann-like Domain"/>
    <property type="match status" value="1"/>
</dbReference>
<sequence>MELFFTASNKARVEAMTLDLASLRSVREFAEAFKARKLGTASSFTAPSAHSPYLVGCSNSDDVLLVWGIQRYRRCPQALERLQDSSGPWPAPGHGSSLVTSQTPGGDPHPVPEPNPHPLPPIQAHDCEIVSQRRRVDLFPPQMFPANRVLQREMKCSHGSWSILLPFGRSPLHILVCNAAVCTQPWSRTEDGLESTFQICHLGHFYLVKLLQDVLRCSAPARVVVVSSESHRFTDLVNSCGKVDLTLLSPPQKEYWSMLAYNRAKLCNILFSNELNRRMSPHGVVCNAVHPGNMMYTSIHRSWWLMTLLFTLARPFTKSMSRHPERLRFIPPLSHCDEPCRRAERPPVTGCKVRRCYLPVHGSYHGGGSTGADRRSAERGRGLNPEPHPLRRDTMSCQQP</sequence>
<evidence type="ECO:0000313" key="6">
    <source>
        <dbReference type="Proteomes" id="UP000324632"/>
    </source>
</evidence>
<proteinExistence type="inferred from homology"/>
<evidence type="ECO:0000256" key="3">
    <source>
        <dbReference type="ARBA" id="ARBA00023002"/>
    </source>
</evidence>